<dbReference type="InterPro" id="IPR005077">
    <property type="entry name" value="Peptidase_C11"/>
</dbReference>
<evidence type="ECO:0000313" key="3">
    <source>
        <dbReference type="EMBL" id="ACY18293.1"/>
    </source>
</evidence>
<dbReference type="eggNOG" id="COG1716">
    <property type="taxonomic scope" value="Bacteria"/>
</dbReference>
<keyword evidence="4" id="KW-1185">Reference proteome</keyword>
<sequence>MRSSIISPLLLALALGLGASACGTAPGSDSGNNPDPGPGPDPIPRLPEHGESWTVLVYMVADNDLEPFGLEDLEEMTRAGASDDFRIVVQSDRASDYSDDGVGGLPDWQSTKRLLVQQDALVELDDLGERNMGDPATLAEFITWGVNSYPADRYALVFWDHGSGWVGFGGDESTSDHDRLDIAELRRGIDQGLAGTALEGFALIGFDACLMATFELALAMRDYGAYLLASEELEPGHGWDYEHLRGLRDDPARGPVAMGELLMAGFAEQAAAQDTDATITLSLVDLQALAPLESAVDALAEQLRREFDITAAYLGRQRQASQRFGETADLSYASNLVDLGDLAGRLGLDYGPLSETTGKVRAALRGAVVAEVHGAAIDHAYGLSIYFPPQRPYYDIGYRDIAGDSAWNRMLEDYYDMGESGLFAPPRFTNPGGVADVEFYQDGMALFGDLATDGAENIAEALLYYGVVSDDGREVFLLGEEPANDSATSVDGFWDYSALTIQQGGAFSYLYISIDALDGGDIALTIPFAYVPPGGGEPLFALLVYVLDSDYYVLQETYYLFSDAGPGEFTPQIGGVLDPLGLIIDQAGEYQWDYLSDNSFDPTRPFELRFEELPLGIIGYLELEVSDFAGNVDYVYFEGEV</sequence>
<reference evidence="3 4" key="1">
    <citation type="journal article" date="2010" name="Stand. Genomic Sci.">
        <title>Complete genome sequence of Haliangium ochraceum type strain (SMP-2).</title>
        <authorList>
            <consortium name="US DOE Joint Genome Institute (JGI-PGF)"/>
            <person name="Ivanova N."/>
            <person name="Daum C."/>
            <person name="Lang E."/>
            <person name="Abt B."/>
            <person name="Kopitz M."/>
            <person name="Saunders E."/>
            <person name="Lapidus A."/>
            <person name="Lucas S."/>
            <person name="Glavina Del Rio T."/>
            <person name="Nolan M."/>
            <person name="Tice H."/>
            <person name="Copeland A."/>
            <person name="Cheng J.F."/>
            <person name="Chen F."/>
            <person name="Bruce D."/>
            <person name="Goodwin L."/>
            <person name="Pitluck S."/>
            <person name="Mavromatis K."/>
            <person name="Pati A."/>
            <person name="Mikhailova N."/>
            <person name="Chen A."/>
            <person name="Palaniappan K."/>
            <person name="Land M."/>
            <person name="Hauser L."/>
            <person name="Chang Y.J."/>
            <person name="Jeffries C.D."/>
            <person name="Detter J.C."/>
            <person name="Brettin T."/>
            <person name="Rohde M."/>
            <person name="Goker M."/>
            <person name="Bristow J."/>
            <person name="Markowitz V."/>
            <person name="Eisen J.A."/>
            <person name="Hugenholtz P."/>
            <person name="Kyrpides N.C."/>
            <person name="Klenk H.P."/>
        </authorList>
    </citation>
    <scope>NUCLEOTIDE SEQUENCE [LARGE SCALE GENOMIC DNA]</scope>
    <source>
        <strain evidence="4">DSM 14365 / CIP 107738 / JCM 11303 / AJ 13395 / SMP-2</strain>
    </source>
</reference>
<protein>
    <submittedName>
        <fullName evidence="3">Peptidase C11 clostripain</fullName>
    </submittedName>
</protein>
<dbReference type="KEGG" id="hoh:Hoch_5817"/>
<accession>D0LID7</accession>
<dbReference type="EMBL" id="CP001804">
    <property type="protein sequence ID" value="ACY18293.1"/>
    <property type="molecule type" value="Genomic_DNA"/>
</dbReference>
<gene>
    <name evidence="3" type="ordered locus">Hoch_5817</name>
</gene>
<dbReference type="AlphaFoldDB" id="D0LID7"/>
<name>D0LID7_HALO1</name>
<dbReference type="Gene3D" id="3.40.50.11970">
    <property type="match status" value="1"/>
</dbReference>
<dbReference type="STRING" id="502025.Hoch_5817"/>
<dbReference type="Pfam" id="PF03415">
    <property type="entry name" value="Peptidase_C11"/>
    <property type="match status" value="1"/>
</dbReference>
<evidence type="ECO:0000256" key="2">
    <source>
        <dbReference type="SAM" id="SignalP"/>
    </source>
</evidence>
<dbReference type="Proteomes" id="UP000001880">
    <property type="component" value="Chromosome"/>
</dbReference>
<organism evidence="3 4">
    <name type="scientific">Haliangium ochraceum (strain DSM 14365 / JCM 11303 / SMP-2)</name>
    <dbReference type="NCBI Taxonomy" id="502025"/>
    <lineage>
        <taxon>Bacteria</taxon>
        <taxon>Pseudomonadati</taxon>
        <taxon>Myxococcota</taxon>
        <taxon>Polyangia</taxon>
        <taxon>Haliangiales</taxon>
        <taxon>Kofleriaceae</taxon>
        <taxon>Haliangium</taxon>
    </lineage>
</organism>
<proteinExistence type="predicted"/>
<dbReference type="HOGENOM" id="CLU_429432_0_0_7"/>
<dbReference type="PROSITE" id="PS51257">
    <property type="entry name" value="PROKAR_LIPOPROTEIN"/>
    <property type="match status" value="1"/>
</dbReference>
<dbReference type="PANTHER" id="PTHR37835">
    <property type="entry name" value="ALPHA-CLOSTRIPAIN"/>
    <property type="match status" value="1"/>
</dbReference>
<feature type="compositionally biased region" description="Low complexity" evidence="1">
    <location>
        <begin position="25"/>
        <end position="34"/>
    </location>
</feature>
<feature type="region of interest" description="Disordered" evidence="1">
    <location>
        <begin position="25"/>
        <end position="48"/>
    </location>
</feature>
<evidence type="ECO:0000256" key="1">
    <source>
        <dbReference type="SAM" id="MobiDB-lite"/>
    </source>
</evidence>
<feature type="signal peptide" evidence="2">
    <location>
        <begin position="1"/>
        <end position="21"/>
    </location>
</feature>
<dbReference type="PANTHER" id="PTHR37835:SF1">
    <property type="entry name" value="ALPHA-CLOSTRIPAIN"/>
    <property type="match status" value="1"/>
</dbReference>
<dbReference type="RefSeq" id="WP_012830885.1">
    <property type="nucleotide sequence ID" value="NC_013440.1"/>
</dbReference>
<feature type="chain" id="PRO_5003010623" evidence="2">
    <location>
        <begin position="22"/>
        <end position="641"/>
    </location>
</feature>
<evidence type="ECO:0000313" key="4">
    <source>
        <dbReference type="Proteomes" id="UP000001880"/>
    </source>
</evidence>
<keyword evidence="2" id="KW-0732">Signal</keyword>
<feature type="compositionally biased region" description="Pro residues" evidence="1">
    <location>
        <begin position="35"/>
        <end position="45"/>
    </location>
</feature>